<dbReference type="EMBL" id="JARXVH010000003">
    <property type="protein sequence ID" value="MDH6214856.1"/>
    <property type="molecule type" value="Genomic_DNA"/>
</dbReference>
<dbReference type="InterPro" id="IPR000994">
    <property type="entry name" value="Pept_M24"/>
</dbReference>
<evidence type="ECO:0000313" key="4">
    <source>
        <dbReference type="Proteomes" id="UP001160499"/>
    </source>
</evidence>
<dbReference type="Pfam" id="PF01321">
    <property type="entry name" value="Creatinase_N"/>
    <property type="match status" value="1"/>
</dbReference>
<dbReference type="InterPro" id="IPR050659">
    <property type="entry name" value="Peptidase_M24B"/>
</dbReference>
<comment type="caution">
    <text evidence="3">The sequence shown here is derived from an EMBL/GenBank/DDBJ whole genome shotgun (WGS) entry which is preliminary data.</text>
</comment>
<dbReference type="Gene3D" id="3.40.350.10">
    <property type="entry name" value="Creatinase/prolidase N-terminal domain"/>
    <property type="match status" value="1"/>
</dbReference>
<dbReference type="Gene3D" id="3.90.230.10">
    <property type="entry name" value="Creatinase/methionine aminopeptidase superfamily"/>
    <property type="match status" value="1"/>
</dbReference>
<accession>A0ABT6LGV3</accession>
<dbReference type="InterPro" id="IPR029149">
    <property type="entry name" value="Creatin/AminoP/Spt16_N"/>
</dbReference>
<dbReference type="SUPFAM" id="SSF55920">
    <property type="entry name" value="Creatinase/aminopeptidase"/>
    <property type="match status" value="1"/>
</dbReference>
<organism evidence="3 4">
    <name type="scientific">Streptomyces pseudovenezuelae</name>
    <dbReference type="NCBI Taxonomy" id="67350"/>
    <lineage>
        <taxon>Bacteria</taxon>
        <taxon>Bacillati</taxon>
        <taxon>Actinomycetota</taxon>
        <taxon>Actinomycetes</taxon>
        <taxon>Kitasatosporales</taxon>
        <taxon>Streptomycetaceae</taxon>
        <taxon>Streptomyces</taxon>
        <taxon>Streptomyces aurantiacus group</taxon>
    </lineage>
</organism>
<dbReference type="InterPro" id="IPR036005">
    <property type="entry name" value="Creatinase/aminopeptidase-like"/>
</dbReference>
<feature type="domain" description="Peptidase M24" evidence="1">
    <location>
        <begin position="160"/>
        <end position="362"/>
    </location>
</feature>
<protein>
    <submittedName>
        <fullName evidence="3">Xaa-Pro aminopeptidase</fullName>
    </submittedName>
</protein>
<dbReference type="CDD" id="cd01092">
    <property type="entry name" value="APP-like"/>
    <property type="match status" value="1"/>
</dbReference>
<dbReference type="Proteomes" id="UP001160499">
    <property type="component" value="Unassembled WGS sequence"/>
</dbReference>
<evidence type="ECO:0000313" key="3">
    <source>
        <dbReference type="EMBL" id="MDH6214856.1"/>
    </source>
</evidence>
<evidence type="ECO:0000259" key="1">
    <source>
        <dbReference type="Pfam" id="PF00557"/>
    </source>
</evidence>
<dbReference type="GO" id="GO:0004177">
    <property type="term" value="F:aminopeptidase activity"/>
    <property type="evidence" value="ECO:0007669"/>
    <property type="project" value="UniProtKB-KW"/>
</dbReference>
<sequence>MPDDDHSAEPLAPLYSPDRLHRAREATARAGLDALLISPGADLRYLTGYDALPLERLTCLVLPADGDPFLLVPALEEPAAQASPAGDLGIEITGWNETDDPYALVAARLSARTARVGVDNHMWAEKTIAFRAVLPGAEQELAGGVLNELRMHKTSQEAAALRRAGAAIDRVHSRMDEWLRAGRTEREVGRDIADAMLAEGHVRVDFVIVGSGPNSASPHHELSDRVIRTGDPVVVDIGGTTRDGYCSDSTRVYAVGEPPEDFRRLHEVLLRAQQAQTDAVRPGMTSGQLDAVGRDIITDAGYGPHFIHRTGHGIGLDTHEEPYIVAGNPLPLAPGMAFSVEPGIYLAGRYGARIEDIVLCTEEGGERLNRTPRDLVVLR</sequence>
<dbReference type="PANTHER" id="PTHR46112">
    <property type="entry name" value="AMINOPEPTIDASE"/>
    <property type="match status" value="1"/>
</dbReference>
<keyword evidence="3" id="KW-0031">Aminopeptidase</keyword>
<keyword evidence="4" id="KW-1185">Reference proteome</keyword>
<proteinExistence type="predicted"/>
<keyword evidence="3" id="KW-0378">Hydrolase</keyword>
<keyword evidence="3" id="KW-0645">Protease</keyword>
<dbReference type="SUPFAM" id="SSF53092">
    <property type="entry name" value="Creatinase/prolidase N-terminal domain"/>
    <property type="match status" value="1"/>
</dbReference>
<dbReference type="PANTHER" id="PTHR46112:SF3">
    <property type="entry name" value="AMINOPEPTIDASE YPDF"/>
    <property type="match status" value="1"/>
</dbReference>
<dbReference type="RefSeq" id="WP_280875879.1">
    <property type="nucleotide sequence ID" value="NZ_JARXVH010000003.1"/>
</dbReference>
<name>A0ABT6LGV3_9ACTN</name>
<gene>
    <name evidence="3" type="ORF">M2283_002139</name>
</gene>
<dbReference type="Pfam" id="PF00557">
    <property type="entry name" value="Peptidase_M24"/>
    <property type="match status" value="1"/>
</dbReference>
<reference evidence="3 4" key="1">
    <citation type="submission" date="2023-04" db="EMBL/GenBank/DDBJ databases">
        <title>Forest soil microbial communities from Buena Vista Peninsula, Colon Province, Panama.</title>
        <authorList>
            <person name="Bouskill N."/>
        </authorList>
    </citation>
    <scope>NUCLEOTIDE SEQUENCE [LARGE SCALE GENOMIC DNA]</scope>
    <source>
        <strain evidence="3 4">GGS1</strain>
    </source>
</reference>
<evidence type="ECO:0000259" key="2">
    <source>
        <dbReference type="Pfam" id="PF01321"/>
    </source>
</evidence>
<dbReference type="InterPro" id="IPR000587">
    <property type="entry name" value="Creatinase_N"/>
</dbReference>
<feature type="domain" description="Creatinase N-terminal" evidence="2">
    <location>
        <begin position="19"/>
        <end position="151"/>
    </location>
</feature>